<dbReference type="Pfam" id="PF12970">
    <property type="entry name" value="DUF3858"/>
    <property type="match status" value="1"/>
</dbReference>
<evidence type="ECO:0000313" key="5">
    <source>
        <dbReference type="EMBL" id="EHO43367.1"/>
    </source>
</evidence>
<dbReference type="STRING" id="880073.Cabys_2729"/>
<keyword evidence="6" id="KW-1185">Reference proteome</keyword>
<keyword evidence="4" id="KW-0378">Hydrolase</keyword>
<dbReference type="AlphaFoldDB" id="H1XPJ6"/>
<dbReference type="InterPro" id="IPR024544">
    <property type="entry name" value="DUF3858"/>
</dbReference>
<evidence type="ECO:0000259" key="2">
    <source>
        <dbReference type="Pfam" id="PF12969"/>
    </source>
</evidence>
<dbReference type="eggNOG" id="COG1305">
    <property type="taxonomic scope" value="Bacteria"/>
</dbReference>
<organism evidence="5 6">
    <name type="scientific">Caldithrix abyssi DSM 13497</name>
    <dbReference type="NCBI Taxonomy" id="880073"/>
    <lineage>
        <taxon>Bacteria</taxon>
        <taxon>Pseudomonadati</taxon>
        <taxon>Calditrichota</taxon>
        <taxon>Calditrichia</taxon>
        <taxon>Calditrichales</taxon>
        <taxon>Calditrichaceae</taxon>
        <taxon>Caldithrix</taxon>
    </lineage>
</organism>
<dbReference type="Proteomes" id="UP000183868">
    <property type="component" value="Chromosome"/>
</dbReference>
<dbReference type="EMBL" id="CP018099">
    <property type="protein sequence ID" value="APF19477.1"/>
    <property type="molecule type" value="Genomic_DNA"/>
</dbReference>
<dbReference type="InterPro" id="IPR002931">
    <property type="entry name" value="Transglutaminase-like"/>
</dbReference>
<dbReference type="PaxDb" id="880073-Calab_3770"/>
<dbReference type="SUPFAM" id="SSF54001">
    <property type="entry name" value="Cysteine proteinases"/>
    <property type="match status" value="1"/>
</dbReference>
<evidence type="ECO:0000259" key="1">
    <source>
        <dbReference type="Pfam" id="PF01841"/>
    </source>
</evidence>
<gene>
    <name evidence="4" type="ORF">Cabys_2729</name>
    <name evidence="5" type="ORF">Calab_3770</name>
</gene>
<dbReference type="KEGG" id="caby:Cabys_2729"/>
<dbReference type="Proteomes" id="UP000004671">
    <property type="component" value="Chromosome"/>
</dbReference>
<dbReference type="GO" id="GO:0006508">
    <property type="term" value="P:proteolysis"/>
    <property type="evidence" value="ECO:0007669"/>
    <property type="project" value="UniProtKB-KW"/>
</dbReference>
<feature type="domain" description="DUF3857" evidence="2">
    <location>
        <begin position="94"/>
        <end position="251"/>
    </location>
</feature>
<dbReference type="OrthoDB" id="9804872at2"/>
<reference evidence="5 6" key="1">
    <citation type="submission" date="2011-09" db="EMBL/GenBank/DDBJ databases">
        <title>The permanent draft genome of Caldithrix abyssi DSM 13497.</title>
        <authorList>
            <consortium name="US DOE Joint Genome Institute (JGI-PGF)"/>
            <person name="Lucas S."/>
            <person name="Han J."/>
            <person name="Lapidus A."/>
            <person name="Bruce D."/>
            <person name="Goodwin L."/>
            <person name="Pitluck S."/>
            <person name="Peters L."/>
            <person name="Kyrpides N."/>
            <person name="Mavromatis K."/>
            <person name="Ivanova N."/>
            <person name="Mikhailova N."/>
            <person name="Chertkov O."/>
            <person name="Detter J.C."/>
            <person name="Tapia R."/>
            <person name="Han C."/>
            <person name="Land M."/>
            <person name="Hauser L."/>
            <person name="Markowitz V."/>
            <person name="Cheng J.-F."/>
            <person name="Hugenholtz P."/>
            <person name="Woyke T."/>
            <person name="Wu D."/>
            <person name="Spring S."/>
            <person name="Brambilla E."/>
            <person name="Klenk H.-P."/>
            <person name="Eisen J.A."/>
        </authorList>
    </citation>
    <scope>NUCLEOTIDE SEQUENCE [LARGE SCALE GENOMIC DNA]</scope>
    <source>
        <strain evidence="5 6">DSM 13497</strain>
    </source>
</reference>
<sequence length="666" mass="76803" precursor="true">MFLKPFASLVFYEKKVRKAVQRHAIGKLLLPALAFSLLQFGCSSNQWARQLNWKELSLANLTDSTDYPQAHAVILLDEGKVTVEGKGEIKLTIFERRKVIRILDRGGLPYANVVIPYTPGSSSIEKIEARTIHPDGRISVLKQDQIFDIFLYPQFIFYADQKAKKFTFPDVEPGDVIEYRYRMVFSNLTLYHSWKFQDFIPVLRSRFELAFPSSWNLRYKTYNYTLQPDSIKRPTGFKKVYRWQAKDVPPLIREPAMPPAAEVAAYLLFAPLGFKDWQDVANWYAGLSMKRMQPDQRLKTFTVDLLGGAQSKMAKIKKIYEWTRDHIRYVAIAIGIGSFQPHFAAEVFENRYGDCKDMVTLMCAMAKAAHLKMYPVLISTRQNGKLDTSLATPFRFNHVIAVAELADGRRIYLDPTHKGAPFGFTPWYLQNVWGLIIKEENDFELIRLPNDSTVHNRTTVRGYLKIQENGSAFGDFSFVFNGSPAARLRAILLSFNRKEQEQWLEDFLCRLDVPFTLQSFHISGLADFVDSLTIKARLRLENTADGSAHSLTITPGNLIRSELWQLFRSPQRVHPVALGFKFEKRLRLTIDYPESWEVQTLPVLQDFKSPFGRYFVTVKANNEKCLTIKATFAIQRIRIMPETYPSFRQFVSAAHQALTQPLLFRY</sequence>
<dbReference type="Gene3D" id="2.60.120.1130">
    <property type="match status" value="1"/>
</dbReference>
<evidence type="ECO:0000259" key="3">
    <source>
        <dbReference type="Pfam" id="PF12970"/>
    </source>
</evidence>
<feature type="domain" description="DUF3858" evidence="3">
    <location>
        <begin position="571"/>
        <end position="664"/>
    </location>
</feature>
<keyword evidence="4" id="KW-0645">Protease</keyword>
<feature type="domain" description="Transglutaminase-like" evidence="1">
    <location>
        <begin position="300"/>
        <end position="373"/>
    </location>
</feature>
<accession>H1XPJ6</accession>
<dbReference type="InterPro" id="IPR024618">
    <property type="entry name" value="DUF3857"/>
</dbReference>
<protein>
    <submittedName>
        <fullName evidence="5">Transglutaminase domain-containing protein</fullName>
    </submittedName>
    <submittedName>
        <fullName evidence="4">Transglutaminase-like enzyme, putative cysteine protease</fullName>
    </submittedName>
</protein>
<reference evidence="4 7" key="2">
    <citation type="submission" date="2016-11" db="EMBL/GenBank/DDBJ databases">
        <title>Genomic analysis of Caldithrix abyssi and proposal of a novel bacterial phylum Caldithrichaeota.</title>
        <authorList>
            <person name="Kublanov I."/>
            <person name="Sigalova O."/>
            <person name="Gavrilov S."/>
            <person name="Lebedinsky A."/>
            <person name="Ivanova N."/>
            <person name="Daum C."/>
            <person name="Reddy T."/>
            <person name="Klenk H.P."/>
            <person name="Goker M."/>
            <person name="Reva O."/>
            <person name="Miroshnichenko M."/>
            <person name="Kyprides N."/>
            <person name="Woyke T."/>
            <person name="Gelfand M."/>
        </authorList>
    </citation>
    <scope>NUCLEOTIDE SEQUENCE [LARGE SCALE GENOMIC DNA]</scope>
    <source>
        <strain evidence="4 7">LF13</strain>
    </source>
</reference>
<dbReference type="InterPro" id="IPR038765">
    <property type="entry name" value="Papain-like_cys_pep_sf"/>
</dbReference>
<dbReference type="Gene3D" id="3.10.620.30">
    <property type="match status" value="1"/>
</dbReference>
<dbReference type="GO" id="GO:0008233">
    <property type="term" value="F:peptidase activity"/>
    <property type="evidence" value="ECO:0007669"/>
    <property type="project" value="UniProtKB-KW"/>
</dbReference>
<name>H1XPJ6_CALAY</name>
<dbReference type="InParanoid" id="H1XPJ6"/>
<dbReference type="Pfam" id="PF12969">
    <property type="entry name" value="DUF3857"/>
    <property type="match status" value="1"/>
</dbReference>
<dbReference type="Pfam" id="PF01841">
    <property type="entry name" value="Transglut_core"/>
    <property type="match status" value="1"/>
</dbReference>
<evidence type="ECO:0000313" key="4">
    <source>
        <dbReference type="EMBL" id="APF19477.1"/>
    </source>
</evidence>
<dbReference type="HOGENOM" id="CLU_029330_0_0_0"/>
<dbReference type="EMBL" id="CM001402">
    <property type="protein sequence ID" value="EHO43367.1"/>
    <property type="molecule type" value="Genomic_DNA"/>
</dbReference>
<proteinExistence type="predicted"/>
<dbReference type="Gene3D" id="2.60.40.3140">
    <property type="match status" value="1"/>
</dbReference>
<evidence type="ECO:0000313" key="7">
    <source>
        <dbReference type="Proteomes" id="UP000183868"/>
    </source>
</evidence>
<evidence type="ECO:0000313" key="6">
    <source>
        <dbReference type="Proteomes" id="UP000004671"/>
    </source>
</evidence>